<dbReference type="OrthoDB" id="9991832at2759"/>
<dbReference type="FunFam" id="3.30.60.20:FF:000022">
    <property type="entry name" value="SH3 and cysteine-rich domain-containing protein 3 isoform 2"/>
    <property type="match status" value="1"/>
</dbReference>
<dbReference type="SUPFAM" id="SSF50044">
    <property type="entry name" value="SH3-domain"/>
    <property type="match status" value="1"/>
</dbReference>
<dbReference type="EMBL" id="BFAA01004348">
    <property type="protein sequence ID" value="GCB67118.1"/>
    <property type="molecule type" value="Genomic_DNA"/>
</dbReference>
<evidence type="ECO:0000256" key="5">
    <source>
        <dbReference type="ARBA" id="ARBA00022490"/>
    </source>
</evidence>
<keyword evidence="5" id="KW-0963">Cytoplasm</keyword>
<dbReference type="PANTHER" id="PTHR15135">
    <property type="entry name" value="STAC"/>
    <property type="match status" value="1"/>
</dbReference>
<evidence type="ECO:0000256" key="1">
    <source>
        <dbReference type="ARBA" id="ARBA00004278"/>
    </source>
</evidence>
<dbReference type="Pfam" id="PF16664">
    <property type="entry name" value="STAC2_u1"/>
    <property type="match status" value="1"/>
</dbReference>
<evidence type="ECO:0000256" key="12">
    <source>
        <dbReference type="SAM" id="MobiDB-lite"/>
    </source>
</evidence>
<dbReference type="InterPro" id="IPR039688">
    <property type="entry name" value="STAC1/2/3"/>
</dbReference>
<evidence type="ECO:0000256" key="6">
    <source>
        <dbReference type="ARBA" id="ARBA00022723"/>
    </source>
</evidence>
<evidence type="ECO:0000256" key="4">
    <source>
        <dbReference type="ARBA" id="ARBA00022475"/>
    </source>
</evidence>
<name>A0A401P1X1_SCYTO</name>
<keyword evidence="3 11" id="KW-0728">SH3 domain</keyword>
<proteinExistence type="predicted"/>
<evidence type="ECO:0008006" key="17">
    <source>
        <dbReference type="Google" id="ProtNLM"/>
    </source>
</evidence>
<feature type="domain" description="Phorbol-ester/DAG-type" evidence="14">
    <location>
        <begin position="109"/>
        <end position="160"/>
    </location>
</feature>
<evidence type="ECO:0000259" key="14">
    <source>
        <dbReference type="PROSITE" id="PS50081"/>
    </source>
</evidence>
<evidence type="ECO:0000259" key="13">
    <source>
        <dbReference type="PROSITE" id="PS50002"/>
    </source>
</evidence>
<dbReference type="GO" id="GO:1903078">
    <property type="term" value="P:positive regulation of protein localization to plasma membrane"/>
    <property type="evidence" value="ECO:0007669"/>
    <property type="project" value="TreeGrafter"/>
</dbReference>
<dbReference type="OMA" id="QQACNGK"/>
<evidence type="ECO:0000256" key="2">
    <source>
        <dbReference type="ARBA" id="ARBA00004496"/>
    </source>
</evidence>
<keyword evidence="4" id="KW-1003">Cell membrane</keyword>
<keyword evidence="16" id="KW-1185">Reference proteome</keyword>
<keyword evidence="7" id="KW-0677">Repeat</keyword>
<dbReference type="STRING" id="75743.A0A401P1X1"/>
<feature type="region of interest" description="Disordered" evidence="12">
    <location>
        <begin position="1"/>
        <end position="31"/>
    </location>
</feature>
<dbReference type="Gene3D" id="3.30.60.20">
    <property type="match status" value="1"/>
</dbReference>
<gene>
    <name evidence="15" type="ORF">scyTo_0010204</name>
</gene>
<dbReference type="InterPro" id="IPR046349">
    <property type="entry name" value="C1-like_sf"/>
</dbReference>
<dbReference type="InterPro" id="IPR001452">
    <property type="entry name" value="SH3_domain"/>
</dbReference>
<keyword evidence="6" id="KW-0479">Metal-binding</keyword>
<feature type="compositionally biased region" description="Polar residues" evidence="12">
    <location>
        <begin position="254"/>
        <end position="263"/>
    </location>
</feature>
<dbReference type="GO" id="GO:0042383">
    <property type="term" value="C:sarcolemma"/>
    <property type="evidence" value="ECO:0007669"/>
    <property type="project" value="UniProtKB-SubCell"/>
</dbReference>
<protein>
    <recommendedName>
        <fullName evidence="17">Phorbol-ester/DAG-type domain-containing protein</fullName>
    </recommendedName>
</protein>
<dbReference type="Proteomes" id="UP000288216">
    <property type="component" value="Unassembled WGS sequence"/>
</dbReference>
<dbReference type="PROSITE" id="PS50002">
    <property type="entry name" value="SH3"/>
    <property type="match status" value="1"/>
</dbReference>
<comment type="subcellular location">
    <subcellularLocation>
        <location evidence="1">Cell membrane</location>
        <location evidence="1">Sarcolemma</location>
        <topology evidence="1">Peripheral membrane protein</topology>
        <orientation evidence="1">Cytoplasmic side</orientation>
    </subcellularLocation>
    <subcellularLocation>
        <location evidence="2">Cytoplasm</location>
    </subcellularLocation>
</comment>
<organism evidence="15 16">
    <name type="scientific">Scyliorhinus torazame</name>
    <name type="common">Cloudy catshark</name>
    <name type="synonym">Catulus torazame</name>
    <dbReference type="NCBI Taxonomy" id="75743"/>
    <lineage>
        <taxon>Eukaryota</taxon>
        <taxon>Metazoa</taxon>
        <taxon>Chordata</taxon>
        <taxon>Craniata</taxon>
        <taxon>Vertebrata</taxon>
        <taxon>Chondrichthyes</taxon>
        <taxon>Elasmobranchii</taxon>
        <taxon>Galeomorphii</taxon>
        <taxon>Galeoidea</taxon>
        <taxon>Carcharhiniformes</taxon>
        <taxon>Scyliorhinidae</taxon>
        <taxon>Scyliorhinus</taxon>
    </lineage>
</organism>
<evidence type="ECO:0000256" key="9">
    <source>
        <dbReference type="ARBA" id="ARBA00022833"/>
    </source>
</evidence>
<dbReference type="GO" id="GO:0008270">
    <property type="term" value="F:zinc ion binding"/>
    <property type="evidence" value="ECO:0007669"/>
    <property type="project" value="UniProtKB-KW"/>
</dbReference>
<dbReference type="InterPro" id="IPR036028">
    <property type="entry name" value="SH3-like_dom_sf"/>
</dbReference>
<dbReference type="SUPFAM" id="SSF57889">
    <property type="entry name" value="Cysteine-rich domain"/>
    <property type="match status" value="1"/>
</dbReference>
<evidence type="ECO:0000313" key="15">
    <source>
        <dbReference type="EMBL" id="GCB67118.1"/>
    </source>
</evidence>
<dbReference type="GO" id="GO:0005737">
    <property type="term" value="C:cytoplasm"/>
    <property type="evidence" value="ECO:0007669"/>
    <property type="project" value="UniProtKB-SubCell"/>
</dbReference>
<dbReference type="GO" id="GO:0003009">
    <property type="term" value="P:skeletal muscle contraction"/>
    <property type="evidence" value="ECO:0007669"/>
    <property type="project" value="TreeGrafter"/>
</dbReference>
<accession>A0A401P1X1</accession>
<feature type="domain" description="SH3" evidence="13">
    <location>
        <begin position="348"/>
        <end position="406"/>
    </location>
</feature>
<comment type="caution">
    <text evidence="15">The sequence shown here is derived from an EMBL/GenBank/DDBJ whole genome shotgun (WGS) entry which is preliminary data.</text>
</comment>
<feature type="region of interest" description="Disordered" evidence="12">
    <location>
        <begin position="64"/>
        <end position="99"/>
    </location>
</feature>
<evidence type="ECO:0000256" key="8">
    <source>
        <dbReference type="ARBA" id="ARBA00022771"/>
    </source>
</evidence>
<evidence type="ECO:0000256" key="7">
    <source>
        <dbReference type="ARBA" id="ARBA00022737"/>
    </source>
</evidence>
<keyword evidence="8" id="KW-0863">Zinc-finger</keyword>
<dbReference type="AlphaFoldDB" id="A0A401P1X1"/>
<dbReference type="PANTHER" id="PTHR15135:SF5">
    <property type="entry name" value="SH3 AND CYSTEINE-RICH DOMAIN-CONTAINING PROTEIN 2"/>
    <property type="match status" value="1"/>
</dbReference>
<feature type="compositionally biased region" description="Pro residues" evidence="12">
    <location>
        <begin position="67"/>
        <end position="87"/>
    </location>
</feature>
<dbReference type="InterPro" id="IPR002219">
    <property type="entry name" value="PKC_DAG/PE"/>
</dbReference>
<evidence type="ECO:0000256" key="11">
    <source>
        <dbReference type="PROSITE-ProRule" id="PRU00192"/>
    </source>
</evidence>
<dbReference type="Gene3D" id="2.30.30.40">
    <property type="entry name" value="SH3 Domains"/>
    <property type="match status" value="1"/>
</dbReference>
<feature type="region of interest" description="Disordered" evidence="12">
    <location>
        <begin position="221"/>
        <end position="277"/>
    </location>
</feature>
<feature type="compositionally biased region" description="Polar residues" evidence="12">
    <location>
        <begin position="10"/>
        <end position="27"/>
    </location>
</feature>
<sequence>MTENSETESNDPQNTELQRSPGSVCSHQETKLQRLKRSLSFKTILRSKSVENFFQRSNSEVKFPAEILPPPPTPPPTPPTTFLPDGPPINEQPSRRSHQVSLPLKPVRTHNFQEFVFKKPTFCDICHHMIVGYSKRGWRCKLCKINAHPQCGEDASQQQCVGKLPMGFRRNFSSPLLIHEQYGFVKEAMPIATSSKVDPVYEALRFGTSLAQMSRSSFGSFSESPTKHLGENGDIAEEPDLSTNCSEKSESQEDTTPLENGTAETEEKKESAIPVQVRKPSVRKDMLQMHTYVALYKFIPQEHNDLGLHVCSAKNLRILKPLSSALFQGKIGERVGFFPANFVQRVRPGERVWQCNTTFQGSKEQGQLPLKELQICVGRGEETSGFVKVFSGKKRGVVPANILEEI</sequence>
<reference evidence="15 16" key="1">
    <citation type="journal article" date="2018" name="Nat. Ecol. Evol.">
        <title>Shark genomes provide insights into elasmobranch evolution and the origin of vertebrates.</title>
        <authorList>
            <person name="Hara Y"/>
            <person name="Yamaguchi K"/>
            <person name="Onimaru K"/>
            <person name="Kadota M"/>
            <person name="Koyanagi M"/>
            <person name="Keeley SD"/>
            <person name="Tatsumi K"/>
            <person name="Tanaka K"/>
            <person name="Motone F"/>
            <person name="Kageyama Y"/>
            <person name="Nozu R"/>
            <person name="Adachi N"/>
            <person name="Nishimura O"/>
            <person name="Nakagawa R"/>
            <person name="Tanegashima C"/>
            <person name="Kiyatake I"/>
            <person name="Matsumoto R"/>
            <person name="Murakumo K"/>
            <person name="Nishida K"/>
            <person name="Terakita A"/>
            <person name="Kuratani S"/>
            <person name="Sato K"/>
            <person name="Hyodo S Kuraku.S."/>
        </authorList>
    </citation>
    <scope>NUCLEOTIDE SEQUENCE [LARGE SCALE GENOMIC DNA]</scope>
</reference>
<evidence type="ECO:0000256" key="10">
    <source>
        <dbReference type="ARBA" id="ARBA00023136"/>
    </source>
</evidence>
<keyword evidence="9" id="KW-0862">Zinc</keyword>
<dbReference type="PROSITE" id="PS00479">
    <property type="entry name" value="ZF_DAG_PE_1"/>
    <property type="match status" value="1"/>
</dbReference>
<evidence type="ECO:0000313" key="16">
    <source>
        <dbReference type="Proteomes" id="UP000288216"/>
    </source>
</evidence>
<dbReference type="Pfam" id="PF00130">
    <property type="entry name" value="C1_1"/>
    <property type="match status" value="1"/>
</dbReference>
<dbReference type="SMART" id="SM00109">
    <property type="entry name" value="C1"/>
    <property type="match status" value="1"/>
</dbReference>
<dbReference type="PROSITE" id="PS50081">
    <property type="entry name" value="ZF_DAG_PE_2"/>
    <property type="match status" value="1"/>
</dbReference>
<evidence type="ECO:0000256" key="3">
    <source>
        <dbReference type="ARBA" id="ARBA00022443"/>
    </source>
</evidence>
<keyword evidence="10" id="KW-0472">Membrane</keyword>